<sequence length="70" mass="7501">MRIKRQSLRPATIDFSAGAEEESFTSVPRAAMERGGVRGGSEEVPVGWKDYSPVAGGGVDLSPTKTYNSR</sequence>
<dbReference type="Proteomes" id="UP001157502">
    <property type="component" value="Chromosome 19"/>
</dbReference>
<dbReference type="EMBL" id="CM055746">
    <property type="protein sequence ID" value="KAJ7997200.1"/>
    <property type="molecule type" value="Genomic_DNA"/>
</dbReference>
<keyword evidence="2" id="KW-1185">Reference proteome</keyword>
<name>A0ACC2G122_DALPE</name>
<gene>
    <name evidence="1" type="ORF">DPEC_G00226490</name>
</gene>
<evidence type="ECO:0000313" key="1">
    <source>
        <dbReference type="EMBL" id="KAJ7997200.1"/>
    </source>
</evidence>
<proteinExistence type="predicted"/>
<reference evidence="1" key="1">
    <citation type="submission" date="2021-05" db="EMBL/GenBank/DDBJ databases">
        <authorList>
            <person name="Pan Q."/>
            <person name="Jouanno E."/>
            <person name="Zahm M."/>
            <person name="Klopp C."/>
            <person name="Cabau C."/>
            <person name="Louis A."/>
            <person name="Berthelot C."/>
            <person name="Parey E."/>
            <person name="Roest Crollius H."/>
            <person name="Montfort J."/>
            <person name="Robinson-Rechavi M."/>
            <person name="Bouchez O."/>
            <person name="Lampietro C."/>
            <person name="Lopez Roques C."/>
            <person name="Donnadieu C."/>
            <person name="Postlethwait J."/>
            <person name="Bobe J."/>
            <person name="Dillon D."/>
            <person name="Chandos A."/>
            <person name="von Hippel F."/>
            <person name="Guiguen Y."/>
        </authorList>
    </citation>
    <scope>NUCLEOTIDE SEQUENCE</scope>
    <source>
        <strain evidence="1">YG-Jan2019</strain>
    </source>
</reference>
<evidence type="ECO:0000313" key="2">
    <source>
        <dbReference type="Proteomes" id="UP001157502"/>
    </source>
</evidence>
<comment type="caution">
    <text evidence="1">The sequence shown here is derived from an EMBL/GenBank/DDBJ whole genome shotgun (WGS) entry which is preliminary data.</text>
</comment>
<accession>A0ACC2G122</accession>
<protein>
    <submittedName>
        <fullName evidence="1">Uncharacterized protein</fullName>
    </submittedName>
</protein>
<organism evidence="1 2">
    <name type="scientific">Dallia pectoralis</name>
    <name type="common">Alaska blackfish</name>
    <dbReference type="NCBI Taxonomy" id="75939"/>
    <lineage>
        <taxon>Eukaryota</taxon>
        <taxon>Metazoa</taxon>
        <taxon>Chordata</taxon>
        <taxon>Craniata</taxon>
        <taxon>Vertebrata</taxon>
        <taxon>Euteleostomi</taxon>
        <taxon>Actinopterygii</taxon>
        <taxon>Neopterygii</taxon>
        <taxon>Teleostei</taxon>
        <taxon>Protacanthopterygii</taxon>
        <taxon>Esociformes</taxon>
        <taxon>Umbridae</taxon>
        <taxon>Dallia</taxon>
    </lineage>
</organism>